<feature type="domain" description="Aminotransferase-like plant mobile" evidence="1">
    <location>
        <begin position="27"/>
        <end position="120"/>
    </location>
</feature>
<reference evidence="2 3" key="1">
    <citation type="submission" date="2019-01" db="EMBL/GenBank/DDBJ databases">
        <title>Sequencing of cultivated peanut Arachis hypogaea provides insights into genome evolution and oil improvement.</title>
        <authorList>
            <person name="Chen X."/>
        </authorList>
    </citation>
    <scope>NUCLEOTIDE SEQUENCE [LARGE SCALE GENOMIC DNA]</scope>
    <source>
        <strain evidence="3">cv. Fuhuasheng</strain>
        <tissue evidence="2">Leaves</tissue>
    </source>
</reference>
<dbReference type="InterPro" id="IPR044824">
    <property type="entry name" value="MAIN-like"/>
</dbReference>
<dbReference type="Pfam" id="PF10536">
    <property type="entry name" value="PMD"/>
    <property type="match status" value="1"/>
</dbReference>
<dbReference type="InterPro" id="IPR019557">
    <property type="entry name" value="AminoTfrase-like_pln_mobile"/>
</dbReference>
<evidence type="ECO:0000313" key="3">
    <source>
        <dbReference type="Proteomes" id="UP000289738"/>
    </source>
</evidence>
<proteinExistence type="predicted"/>
<dbReference type="PANTHER" id="PTHR46033">
    <property type="entry name" value="PROTEIN MAIN-LIKE 2"/>
    <property type="match status" value="1"/>
</dbReference>
<dbReference type="EMBL" id="SDMP01000009">
    <property type="protein sequence ID" value="RYR38786.1"/>
    <property type="molecule type" value="Genomic_DNA"/>
</dbReference>
<evidence type="ECO:0000259" key="1">
    <source>
        <dbReference type="Pfam" id="PF10536"/>
    </source>
</evidence>
<organism evidence="2 3">
    <name type="scientific">Arachis hypogaea</name>
    <name type="common">Peanut</name>
    <dbReference type="NCBI Taxonomy" id="3818"/>
    <lineage>
        <taxon>Eukaryota</taxon>
        <taxon>Viridiplantae</taxon>
        <taxon>Streptophyta</taxon>
        <taxon>Embryophyta</taxon>
        <taxon>Tracheophyta</taxon>
        <taxon>Spermatophyta</taxon>
        <taxon>Magnoliopsida</taxon>
        <taxon>eudicotyledons</taxon>
        <taxon>Gunneridae</taxon>
        <taxon>Pentapetalae</taxon>
        <taxon>rosids</taxon>
        <taxon>fabids</taxon>
        <taxon>Fabales</taxon>
        <taxon>Fabaceae</taxon>
        <taxon>Papilionoideae</taxon>
        <taxon>50 kb inversion clade</taxon>
        <taxon>dalbergioids sensu lato</taxon>
        <taxon>Dalbergieae</taxon>
        <taxon>Pterocarpus clade</taxon>
        <taxon>Arachis</taxon>
    </lineage>
</organism>
<comment type="caution">
    <text evidence="2">The sequence shown here is derived from an EMBL/GenBank/DDBJ whole genome shotgun (WGS) entry which is preliminary data.</text>
</comment>
<evidence type="ECO:0000313" key="2">
    <source>
        <dbReference type="EMBL" id="RYR38786.1"/>
    </source>
</evidence>
<name>A0A445BJC3_ARAHY</name>
<accession>A0A445BJC3</accession>
<protein>
    <recommendedName>
        <fullName evidence="1">Aminotransferase-like plant mobile domain-containing protein</fullName>
    </recommendedName>
</protein>
<sequence>MPLGDRIMPYVQMAVLAYLARLNDHWFKLDEPLVSAFVERWCPKTHTFHQPFGECTVMLQDVAYQLWLPIDGHYVSGCLTDYETHIVGGRPAWAWFQELLGVMPPPDWIDNFIVKCTWMQRGQTRRLSGGMPERTLRCY</sequence>
<dbReference type="AlphaFoldDB" id="A0A445BJC3"/>
<keyword evidence="3" id="KW-1185">Reference proteome</keyword>
<dbReference type="PANTHER" id="PTHR46033:SF8">
    <property type="entry name" value="PROTEIN MAINTENANCE OF MERISTEMS-LIKE"/>
    <property type="match status" value="1"/>
</dbReference>
<dbReference type="Proteomes" id="UP000289738">
    <property type="component" value="Chromosome A09"/>
</dbReference>
<dbReference type="GO" id="GO:0010073">
    <property type="term" value="P:meristem maintenance"/>
    <property type="evidence" value="ECO:0007669"/>
    <property type="project" value="InterPro"/>
</dbReference>
<gene>
    <name evidence="2" type="ORF">Ahy_A09g043971</name>
</gene>